<dbReference type="Proteomes" id="UP000178857">
    <property type="component" value="Unassembled WGS sequence"/>
</dbReference>
<dbReference type="InterPro" id="IPR005484">
    <property type="entry name" value="Ribosomal_uL18_bac/plant/anim"/>
</dbReference>
<keyword evidence="3 7" id="KW-0694">RNA-binding</keyword>
<evidence type="ECO:0000256" key="7">
    <source>
        <dbReference type="HAMAP-Rule" id="MF_01337"/>
    </source>
</evidence>
<dbReference type="EMBL" id="MGAT01000025">
    <property type="protein sequence ID" value="OGK52330.1"/>
    <property type="molecule type" value="Genomic_DNA"/>
</dbReference>
<dbReference type="CDD" id="cd00432">
    <property type="entry name" value="Ribosomal_L18_L5e"/>
    <property type="match status" value="1"/>
</dbReference>
<dbReference type="SUPFAM" id="SSF53137">
    <property type="entry name" value="Translational machinery components"/>
    <property type="match status" value="1"/>
</dbReference>
<keyword evidence="2 7" id="KW-0699">rRNA-binding</keyword>
<dbReference type="PANTHER" id="PTHR12899:SF3">
    <property type="entry name" value="LARGE RIBOSOMAL SUBUNIT PROTEIN UL18M"/>
    <property type="match status" value="1"/>
</dbReference>
<dbReference type="PANTHER" id="PTHR12899">
    <property type="entry name" value="39S RIBOSOMAL PROTEIN L18, MITOCHONDRIAL"/>
    <property type="match status" value="1"/>
</dbReference>
<comment type="subunit">
    <text evidence="7">Part of the 50S ribosomal subunit; part of the 5S rRNA/L5/L18/L25 subcomplex. Contacts the 5S and 23S rRNAs.</text>
</comment>
<evidence type="ECO:0000313" key="8">
    <source>
        <dbReference type="EMBL" id="OGK52330.1"/>
    </source>
</evidence>
<gene>
    <name evidence="7" type="primary">rplR</name>
    <name evidence="8" type="ORF">A2970_00855</name>
</gene>
<dbReference type="HAMAP" id="MF_01337_B">
    <property type="entry name" value="Ribosomal_uL18_B"/>
    <property type="match status" value="1"/>
</dbReference>
<dbReference type="Pfam" id="PF00861">
    <property type="entry name" value="Ribosomal_L18p"/>
    <property type="match status" value="1"/>
</dbReference>
<keyword evidence="5 7" id="KW-0687">Ribonucleoprotein</keyword>
<comment type="similarity">
    <text evidence="1 7">Belongs to the universal ribosomal protein uL18 family.</text>
</comment>
<evidence type="ECO:0000256" key="1">
    <source>
        <dbReference type="ARBA" id="ARBA00007116"/>
    </source>
</evidence>
<dbReference type="Gene3D" id="3.30.420.100">
    <property type="match status" value="1"/>
</dbReference>
<evidence type="ECO:0000256" key="5">
    <source>
        <dbReference type="ARBA" id="ARBA00023274"/>
    </source>
</evidence>
<dbReference type="InterPro" id="IPR057268">
    <property type="entry name" value="Ribosomal_L18"/>
</dbReference>
<keyword evidence="4 7" id="KW-0689">Ribosomal protein</keyword>
<dbReference type="GO" id="GO:0006412">
    <property type="term" value="P:translation"/>
    <property type="evidence" value="ECO:0007669"/>
    <property type="project" value="UniProtKB-UniRule"/>
</dbReference>
<dbReference type="AlphaFoldDB" id="A0A1F7J9Q1"/>
<sequence length="113" mass="12735">MKTINTDRISRRKKRVSANIAGTNQKPRIVVFRSNRYIYAQAIDDVERKTLASFSGKGIEGKKSEQAKKVGVKLAEKLKTKKIKEAVFDRSSYSYQGRVKALCEGIREGGIKI</sequence>
<protein>
    <recommendedName>
        <fullName evidence="6 7">Large ribosomal subunit protein uL18</fullName>
    </recommendedName>
</protein>
<dbReference type="GO" id="GO:0003735">
    <property type="term" value="F:structural constituent of ribosome"/>
    <property type="evidence" value="ECO:0007669"/>
    <property type="project" value="InterPro"/>
</dbReference>
<comment type="function">
    <text evidence="7">This is one of the proteins that bind and probably mediate the attachment of the 5S RNA into the large ribosomal subunit, where it forms part of the central protuberance.</text>
</comment>
<proteinExistence type="inferred from homology"/>
<dbReference type="GO" id="GO:0022625">
    <property type="term" value="C:cytosolic large ribosomal subunit"/>
    <property type="evidence" value="ECO:0007669"/>
    <property type="project" value="TreeGrafter"/>
</dbReference>
<evidence type="ECO:0000256" key="2">
    <source>
        <dbReference type="ARBA" id="ARBA00022730"/>
    </source>
</evidence>
<comment type="caution">
    <text evidence="8">The sequence shown here is derived from an EMBL/GenBank/DDBJ whole genome shotgun (WGS) entry which is preliminary data.</text>
</comment>
<name>A0A1F7J9Q1_9BACT</name>
<evidence type="ECO:0000313" key="9">
    <source>
        <dbReference type="Proteomes" id="UP000178857"/>
    </source>
</evidence>
<evidence type="ECO:0000256" key="3">
    <source>
        <dbReference type="ARBA" id="ARBA00022884"/>
    </source>
</evidence>
<dbReference type="GO" id="GO:0008097">
    <property type="term" value="F:5S rRNA binding"/>
    <property type="evidence" value="ECO:0007669"/>
    <property type="project" value="TreeGrafter"/>
</dbReference>
<organism evidence="8 9">
    <name type="scientific">Candidatus Roizmanbacteria bacterium RIFCSPLOWO2_01_FULL_44_13</name>
    <dbReference type="NCBI Taxonomy" id="1802069"/>
    <lineage>
        <taxon>Bacteria</taxon>
        <taxon>Candidatus Roizmaniibacteriota</taxon>
    </lineage>
</organism>
<dbReference type="STRING" id="1802069.A2970_00855"/>
<dbReference type="NCBIfam" id="TIGR00060">
    <property type="entry name" value="L18_bact"/>
    <property type="match status" value="1"/>
</dbReference>
<dbReference type="InterPro" id="IPR004389">
    <property type="entry name" value="Ribosomal_uL18_bac-type"/>
</dbReference>
<evidence type="ECO:0000256" key="6">
    <source>
        <dbReference type="ARBA" id="ARBA00035197"/>
    </source>
</evidence>
<accession>A0A1F7J9Q1</accession>
<reference evidence="8 9" key="1">
    <citation type="journal article" date="2016" name="Nat. Commun.">
        <title>Thousands of microbial genomes shed light on interconnected biogeochemical processes in an aquifer system.</title>
        <authorList>
            <person name="Anantharaman K."/>
            <person name="Brown C.T."/>
            <person name="Hug L.A."/>
            <person name="Sharon I."/>
            <person name="Castelle C.J."/>
            <person name="Probst A.J."/>
            <person name="Thomas B.C."/>
            <person name="Singh A."/>
            <person name="Wilkins M.J."/>
            <person name="Karaoz U."/>
            <person name="Brodie E.L."/>
            <person name="Williams K.H."/>
            <person name="Hubbard S.S."/>
            <person name="Banfield J.F."/>
        </authorList>
    </citation>
    <scope>NUCLEOTIDE SEQUENCE [LARGE SCALE GENOMIC DNA]</scope>
</reference>
<evidence type="ECO:0000256" key="4">
    <source>
        <dbReference type="ARBA" id="ARBA00022980"/>
    </source>
</evidence>